<gene>
    <name evidence="1" type="ORF">DEO45_05435</name>
</gene>
<organism evidence="1 2">
    <name type="scientific">Rhodanobacter denitrificans</name>
    <dbReference type="NCBI Taxonomy" id="666685"/>
    <lineage>
        <taxon>Bacteria</taxon>
        <taxon>Pseudomonadati</taxon>
        <taxon>Pseudomonadota</taxon>
        <taxon>Gammaproteobacteria</taxon>
        <taxon>Lysobacterales</taxon>
        <taxon>Rhodanobacteraceae</taxon>
        <taxon>Rhodanobacter</taxon>
    </lineage>
</organism>
<evidence type="ECO:0008006" key="3">
    <source>
        <dbReference type="Google" id="ProtNLM"/>
    </source>
</evidence>
<protein>
    <recommendedName>
        <fullName evidence="3">NHL repeat protein</fullName>
    </recommendedName>
</protein>
<sequence>MPQRVLLALAIATAIGGIFFSPAVPAREEARPSLLIADQFNNRVIEIDRDTHRVLWHFGNGSDLPGPRSIVGVNDAERFGAFTLISGTGIPPSNPALPGCADPISGCPDNRVLIVDRGGDIRWQYGKAGITGSGPNELNTPVHSLFLTSFPHHPGAHVLITDQGNQRVIMVNLGHKIVWQYGTTGVAGNGPNQLSNPNSAEVLENGHILIADESNNRVIEVTPSLQIVKQFTAMGTVNGAAFASRLDNGDTLITDSNNNRAVEVDRNDHVVWQYVTNTDPGSNPAPLPTRALRLRNGDTLISDQFNQRVIEVTPAGKIVFQQGALNAPGDGFNQLNGPYDAKAVGDFTGITPPHGFDHGIH</sequence>
<name>A0A368KJM3_9GAMM</name>
<evidence type="ECO:0000313" key="1">
    <source>
        <dbReference type="EMBL" id="RCS31175.1"/>
    </source>
</evidence>
<keyword evidence="2" id="KW-1185">Reference proteome</keyword>
<evidence type="ECO:0000313" key="2">
    <source>
        <dbReference type="Proteomes" id="UP000252387"/>
    </source>
</evidence>
<dbReference type="InterPro" id="IPR011042">
    <property type="entry name" value="6-blade_b-propeller_TolB-like"/>
</dbReference>
<dbReference type="EMBL" id="QFWQ01000003">
    <property type="protein sequence ID" value="RCS31175.1"/>
    <property type="molecule type" value="Genomic_DNA"/>
</dbReference>
<dbReference type="SUPFAM" id="SSF63829">
    <property type="entry name" value="Calcium-dependent phosphotriesterase"/>
    <property type="match status" value="1"/>
</dbReference>
<dbReference type="AlphaFoldDB" id="A0A368KJM3"/>
<dbReference type="Proteomes" id="UP000252387">
    <property type="component" value="Unassembled WGS sequence"/>
</dbReference>
<proteinExistence type="predicted"/>
<reference evidence="1 2" key="1">
    <citation type="submission" date="2018-05" db="EMBL/GenBank/DDBJ databases">
        <title>Draft genome sequence of Rhodanobacter denitrificans Yn1 isolated from gold copper mine.</title>
        <authorList>
            <person name="Yang N."/>
            <person name="Mazhar H.S."/>
            <person name="Rensing C."/>
        </authorList>
    </citation>
    <scope>NUCLEOTIDE SEQUENCE [LARGE SCALE GENOMIC DNA]</scope>
    <source>
        <strain evidence="1 2">Yn1</strain>
    </source>
</reference>
<accession>A0A368KJM3</accession>
<comment type="caution">
    <text evidence="1">The sequence shown here is derived from an EMBL/GenBank/DDBJ whole genome shotgun (WGS) entry which is preliminary data.</text>
</comment>
<dbReference type="Gene3D" id="2.120.10.30">
    <property type="entry name" value="TolB, C-terminal domain"/>
    <property type="match status" value="2"/>
</dbReference>